<accession>A0AA86P367</accession>
<keyword evidence="3" id="KW-1185">Reference proteome</keyword>
<evidence type="ECO:0000313" key="3">
    <source>
        <dbReference type="Proteomes" id="UP001642409"/>
    </source>
</evidence>
<dbReference type="SUPFAM" id="SSF48403">
    <property type="entry name" value="Ankyrin repeat"/>
    <property type="match status" value="1"/>
</dbReference>
<evidence type="ECO:0000313" key="2">
    <source>
        <dbReference type="EMBL" id="CAL6039303.1"/>
    </source>
</evidence>
<dbReference type="AlphaFoldDB" id="A0AA86P367"/>
<proteinExistence type="predicted"/>
<reference evidence="1" key="1">
    <citation type="submission" date="2023-06" db="EMBL/GenBank/DDBJ databases">
        <authorList>
            <person name="Kurt Z."/>
        </authorList>
    </citation>
    <scope>NUCLEOTIDE SEQUENCE</scope>
</reference>
<dbReference type="EMBL" id="CAXDID020000142">
    <property type="protein sequence ID" value="CAL6039303.1"/>
    <property type="molecule type" value="Genomic_DNA"/>
</dbReference>
<reference evidence="2 3" key="2">
    <citation type="submission" date="2024-07" db="EMBL/GenBank/DDBJ databases">
        <authorList>
            <person name="Akdeniz Z."/>
        </authorList>
    </citation>
    <scope>NUCLEOTIDE SEQUENCE [LARGE SCALE GENOMIC DNA]</scope>
</reference>
<evidence type="ECO:0000313" key="1">
    <source>
        <dbReference type="EMBL" id="CAI9931597.1"/>
    </source>
</evidence>
<dbReference type="InterPro" id="IPR036770">
    <property type="entry name" value="Ankyrin_rpt-contain_sf"/>
</dbReference>
<comment type="caution">
    <text evidence="1">The sequence shown here is derived from an EMBL/GenBank/DDBJ whole genome shotgun (WGS) entry which is preliminary data.</text>
</comment>
<gene>
    <name evidence="1" type="ORF">HINF_LOCUS19242</name>
    <name evidence="2" type="ORF">HINF_LOCUS37789</name>
</gene>
<name>A0AA86P367_9EUKA</name>
<dbReference type="Proteomes" id="UP001642409">
    <property type="component" value="Unassembled WGS sequence"/>
</dbReference>
<organism evidence="1">
    <name type="scientific">Hexamita inflata</name>
    <dbReference type="NCBI Taxonomy" id="28002"/>
    <lineage>
        <taxon>Eukaryota</taxon>
        <taxon>Metamonada</taxon>
        <taxon>Diplomonadida</taxon>
        <taxon>Hexamitidae</taxon>
        <taxon>Hexamitinae</taxon>
        <taxon>Hexamita</taxon>
    </lineage>
</organism>
<protein>
    <submittedName>
        <fullName evidence="1">Ankyrin repeat-containing domain superfamily</fullName>
    </submittedName>
    <submittedName>
        <fullName evidence="2">Ankyrin_repeat-containing domain superfamily</fullName>
    </submittedName>
</protein>
<dbReference type="EMBL" id="CATOUU010000495">
    <property type="protein sequence ID" value="CAI9931597.1"/>
    <property type="molecule type" value="Genomic_DNA"/>
</dbReference>
<sequence>MEEIFNALKQSKSAQQFNEILEKYKENNIDSPLSYIIKNYNKFKKYLTLSHWKQLTNVYGKYQDQLGITALMLAIQNPISDEYFAELLQVSSKLQSRCGYTALMDACTQGYKCSDYQILQLIQNENGITDYQGYCALNHLLIYDIPANQKQLLVLNLLNELNQVSFDLIIEQKMYFEVQDSLPVTYLNVKNVTKLQNEVLIYKKMLEDELFLEEVKLIEMKKYKAKQVYKTIQQLTE</sequence>